<dbReference type="Gene3D" id="3.30.200.20">
    <property type="entry name" value="Phosphorylase Kinase, domain 1"/>
    <property type="match status" value="1"/>
</dbReference>
<dbReference type="Proteomes" id="UP000005824">
    <property type="component" value="Unassembled WGS sequence"/>
</dbReference>
<dbReference type="InterPro" id="IPR000719">
    <property type="entry name" value="Prot_kinase_dom"/>
</dbReference>
<keyword evidence="4" id="KW-0067">ATP-binding</keyword>
<evidence type="ECO:0000313" key="7">
    <source>
        <dbReference type="Proteomes" id="UP000005824"/>
    </source>
</evidence>
<dbReference type="Gene3D" id="1.10.510.10">
    <property type="entry name" value="Transferase(Phosphotransferase) domain 1"/>
    <property type="match status" value="1"/>
</dbReference>
<keyword evidence="7" id="KW-1185">Reference proteome</keyword>
<evidence type="ECO:0000256" key="4">
    <source>
        <dbReference type="ARBA" id="ARBA00022840"/>
    </source>
</evidence>
<keyword evidence="1" id="KW-0808">Transferase</keyword>
<organism evidence="6 7">
    <name type="scientific">Chthoniobacter flavus Ellin428</name>
    <dbReference type="NCBI Taxonomy" id="497964"/>
    <lineage>
        <taxon>Bacteria</taxon>
        <taxon>Pseudomonadati</taxon>
        <taxon>Verrucomicrobiota</taxon>
        <taxon>Spartobacteria</taxon>
        <taxon>Chthoniobacterales</taxon>
        <taxon>Chthoniobacteraceae</taxon>
        <taxon>Chthoniobacter</taxon>
    </lineage>
</organism>
<dbReference type="STRING" id="497964.CfE428DRAFT_0753"/>
<evidence type="ECO:0000313" key="6">
    <source>
        <dbReference type="EMBL" id="EDY21508.1"/>
    </source>
</evidence>
<reference evidence="6 7" key="1">
    <citation type="journal article" date="2011" name="J. Bacteriol.">
        <title>Genome sequence of Chthoniobacter flavus Ellin428, an aerobic heterotrophic soil bacterium.</title>
        <authorList>
            <person name="Kant R."/>
            <person name="van Passel M.W."/>
            <person name="Palva A."/>
            <person name="Lucas S."/>
            <person name="Lapidus A."/>
            <person name="Glavina Del Rio T."/>
            <person name="Dalin E."/>
            <person name="Tice H."/>
            <person name="Bruce D."/>
            <person name="Goodwin L."/>
            <person name="Pitluck S."/>
            <person name="Larimer F.W."/>
            <person name="Land M.L."/>
            <person name="Hauser L."/>
            <person name="Sangwan P."/>
            <person name="de Vos W.M."/>
            <person name="Janssen P.H."/>
            <person name="Smidt H."/>
        </authorList>
    </citation>
    <scope>NUCLEOTIDE SEQUENCE [LARGE SCALE GENOMIC DNA]</scope>
    <source>
        <strain evidence="6 7">Ellin428</strain>
    </source>
</reference>
<comment type="caution">
    <text evidence="6">The sequence shown here is derived from an EMBL/GenBank/DDBJ whole genome shotgun (WGS) entry which is preliminary data.</text>
</comment>
<dbReference type="PANTHER" id="PTHR43289">
    <property type="entry name" value="MITOGEN-ACTIVATED PROTEIN KINASE KINASE KINASE 20-RELATED"/>
    <property type="match status" value="1"/>
</dbReference>
<dbReference type="Pfam" id="PF08308">
    <property type="entry name" value="PEGA"/>
    <property type="match status" value="1"/>
</dbReference>
<evidence type="ECO:0000256" key="2">
    <source>
        <dbReference type="ARBA" id="ARBA00022741"/>
    </source>
</evidence>
<sequence length="604" mass="65260">MTATDSYPDLVDSQEGVASHEGQRVFERYVLEEMVGRGSMGIVWKAHDQTLDRIVALEFLPDRIYRDAVARDDLKRETRRCLELTHPNILRIHDFLEDGDRAAIALEYLDGLNLSELLMERPSRCFQPEELSVWVTDLCAAIDYAHEAGRCMHRELRPTSLVVNSHGAVKITGFGFALSTGSSSGGTIGYMSPQRVVGELPSPSDDIYSVGATLYELLTGKPPFEGSDLSAQIQDVIPESMAERRRSFGLPESAIPPAWEETIAACLAKDPDQRPASGREIARRLGLAMQPLEESANASVKMAALDLWSRAKPALVATVSRVHQQLCSWMGPIQQHRWQIMTGVATLCAILPWFMRSLPQPPPAPRVAPAVASAPVSPAAAVAPVAPAAPAVTPPASPISESPAIPSGPPLTADQRVLAEPMAAPEAAVPVRIETIPASIPFQVLPDKVEGSNAEFQGSGVSPATLNLPQGAYRIVYSPPGKALRVTSVQVPAAGTALFQQEFPHGVVKVHCQPGRAEVICDGRSVGAAPVDLLLSPGRHEIGARWDGRAARTKTIQLADASEQSLAFEFHARSSSTRSHHARKKENNSVFAKIGRTFKNLFEN</sequence>
<dbReference type="EMBL" id="ABVL01000002">
    <property type="protein sequence ID" value="EDY21508.1"/>
    <property type="molecule type" value="Genomic_DNA"/>
</dbReference>
<dbReference type="Pfam" id="PF00069">
    <property type="entry name" value="Pkinase"/>
    <property type="match status" value="1"/>
</dbReference>
<dbReference type="PANTHER" id="PTHR43289:SF6">
    <property type="entry name" value="SERINE_THREONINE-PROTEIN KINASE NEKL-3"/>
    <property type="match status" value="1"/>
</dbReference>
<gene>
    <name evidence="6" type="ORF">CfE428DRAFT_0753</name>
</gene>
<dbReference type="InterPro" id="IPR013229">
    <property type="entry name" value="PEGA"/>
</dbReference>
<dbReference type="GO" id="GO:0005524">
    <property type="term" value="F:ATP binding"/>
    <property type="evidence" value="ECO:0007669"/>
    <property type="project" value="UniProtKB-KW"/>
</dbReference>
<protein>
    <submittedName>
        <fullName evidence="6">Serine/threonine protein kinase</fullName>
    </submittedName>
</protein>
<dbReference type="PROSITE" id="PS50011">
    <property type="entry name" value="PROTEIN_KINASE_DOM"/>
    <property type="match status" value="1"/>
</dbReference>
<name>B4CVR6_9BACT</name>
<keyword evidence="2" id="KW-0547">Nucleotide-binding</keyword>
<keyword evidence="6" id="KW-0723">Serine/threonine-protein kinase</keyword>
<dbReference type="InterPro" id="IPR011009">
    <property type="entry name" value="Kinase-like_dom_sf"/>
</dbReference>
<dbReference type="SUPFAM" id="SSF56112">
    <property type="entry name" value="Protein kinase-like (PK-like)"/>
    <property type="match status" value="1"/>
</dbReference>
<dbReference type="CDD" id="cd14014">
    <property type="entry name" value="STKc_PknB_like"/>
    <property type="match status" value="1"/>
</dbReference>
<evidence type="ECO:0000256" key="1">
    <source>
        <dbReference type="ARBA" id="ARBA00022679"/>
    </source>
</evidence>
<dbReference type="InParanoid" id="B4CVR6"/>
<dbReference type="GO" id="GO:0004674">
    <property type="term" value="F:protein serine/threonine kinase activity"/>
    <property type="evidence" value="ECO:0007669"/>
    <property type="project" value="UniProtKB-KW"/>
</dbReference>
<accession>B4CVR6</accession>
<evidence type="ECO:0000256" key="3">
    <source>
        <dbReference type="ARBA" id="ARBA00022777"/>
    </source>
</evidence>
<proteinExistence type="predicted"/>
<evidence type="ECO:0000259" key="5">
    <source>
        <dbReference type="PROSITE" id="PS50011"/>
    </source>
</evidence>
<keyword evidence="3 6" id="KW-0418">Kinase</keyword>
<feature type="domain" description="Protein kinase" evidence="5">
    <location>
        <begin position="29"/>
        <end position="287"/>
    </location>
</feature>
<dbReference type="eggNOG" id="COG0515">
    <property type="taxonomic scope" value="Bacteria"/>
</dbReference>
<dbReference type="RefSeq" id="WP_006978080.1">
    <property type="nucleotide sequence ID" value="NZ_ABVL01000002.1"/>
</dbReference>
<dbReference type="AlphaFoldDB" id="B4CVR6"/>